<proteinExistence type="predicted"/>
<reference evidence="1" key="2">
    <citation type="submission" date="2014-09" db="EMBL/GenBank/DDBJ databases">
        <title>Criblamydia sequanensis harbors a mega-plasmid encoding arsenite resistance.</title>
        <authorList>
            <person name="Bertelli C."/>
            <person name="Goesmann A."/>
            <person name="Greub G."/>
        </authorList>
    </citation>
    <scope>NUCLEOTIDE SEQUENCE [LARGE SCALE GENOMIC DNA]</scope>
    <source>
        <strain evidence="1">CRIB-18</strain>
        <plasmid evidence="1">1</plasmid>
    </source>
</reference>
<geneLocation type="plasmid" evidence="1">
    <name>1</name>
</geneLocation>
<dbReference type="EMBL" id="LK031773">
    <property type="protein sequence ID" value="CDR35344.1"/>
    <property type="molecule type" value="Genomic_DNA"/>
</dbReference>
<name>A0A090D3G5_9BACT</name>
<dbReference type="Pfam" id="PF22759">
    <property type="entry name" value="E217_GP41"/>
    <property type="match status" value="1"/>
</dbReference>
<reference evidence="1" key="1">
    <citation type="submission" date="2013-12" db="EMBL/GenBank/DDBJ databases">
        <authorList>
            <person name="Li W."/>
            <person name="Chetelat R.T."/>
        </authorList>
    </citation>
    <scope>NUCLEOTIDE SEQUENCE</scope>
    <source>
        <strain evidence="1">CRIB-18</strain>
        <plasmid evidence="1">1</plasmid>
    </source>
</reference>
<protein>
    <submittedName>
        <fullName evidence="1">Uncharacterized protein</fullName>
    </submittedName>
</protein>
<organism evidence="1">
    <name type="scientific">Candidatus Criblamydia sequanensis CRIB-18</name>
    <dbReference type="NCBI Taxonomy" id="1437425"/>
    <lineage>
        <taxon>Bacteria</taxon>
        <taxon>Pseudomonadati</taxon>
        <taxon>Chlamydiota</taxon>
        <taxon>Chlamydiia</taxon>
        <taxon>Parachlamydiales</taxon>
        <taxon>Candidatus Criblamydiaceae</taxon>
        <taxon>Candidatus Criblamydia</taxon>
    </lineage>
</organism>
<dbReference type="RefSeq" id="WP_176454863.1">
    <property type="nucleotide sequence ID" value="NZ_LK031773.1"/>
</dbReference>
<sequence length="287" mass="31950">MARFDRIASVEVGLRNNTFNGYIGSIKLSALRISFSIQKNLSWSTNTASVKIWNLSQENRNRIKDYGDQVILSAGYREDAGEQLLFIGNTTQVSHAYDQPEIVTTLDCGDGERILNQKSITVSFKEKVPVRQVVQTIADQLGLSISEFTATDNVVYEQGFEYAGMGKNALDKAVLRLGLRWSVQNGKLQIIPQYGTTSKPAIEINADTGMIGIPQRYTDKRAAVYLDGPRTGYIVQTTLRPDILPGDRLNIKSERIGLNGPYAVFSIKHEGDLFGPNWRSIMEVILV</sequence>
<keyword evidence="1" id="KW-0614">Plasmid</keyword>
<evidence type="ECO:0000313" key="1">
    <source>
        <dbReference type="EMBL" id="CDR35344.1"/>
    </source>
</evidence>
<dbReference type="AlphaFoldDB" id="A0A090D3G5"/>
<accession>A0A090D3G5</accession>
<dbReference type="InterPro" id="IPR054496">
    <property type="entry name" value="E217_GP41"/>
</dbReference>
<gene>
    <name evidence="1" type="ORF">CSEC_p0073</name>
</gene>
<dbReference type="NCBIfam" id="NF047561">
    <property type="entry name" value="orf58_phage_fam"/>
    <property type="match status" value="1"/>
</dbReference>